<sequence length="110" mass="11873">MGLPTEAEFAGDRFNKLQAAGFLGGYGDRFLKRRESSSSGSYEHQFQKHVDANRDGARGLPSLRKRLSLPFGRLGGQELQQAELNASSTCEAVCVTEPLNALDQAADLGS</sequence>
<dbReference type="Proteomes" id="UP000077202">
    <property type="component" value="Unassembled WGS sequence"/>
</dbReference>
<gene>
    <name evidence="2" type="ORF">AXG93_4876s1050</name>
</gene>
<feature type="region of interest" description="Disordered" evidence="1">
    <location>
        <begin position="37"/>
        <end position="59"/>
    </location>
</feature>
<evidence type="ECO:0000313" key="2">
    <source>
        <dbReference type="EMBL" id="OAE30764.1"/>
    </source>
</evidence>
<name>A0A176WCW1_MARPO</name>
<keyword evidence="3" id="KW-1185">Reference proteome</keyword>
<evidence type="ECO:0000256" key="1">
    <source>
        <dbReference type="SAM" id="MobiDB-lite"/>
    </source>
</evidence>
<reference evidence="2" key="1">
    <citation type="submission" date="2016-03" db="EMBL/GenBank/DDBJ databases">
        <title>Mechanisms controlling the formation of the plant cell surface in tip-growing cells are functionally conserved among land plants.</title>
        <authorList>
            <person name="Honkanen S."/>
            <person name="Jones V.A."/>
            <person name="Morieri G."/>
            <person name="Champion C."/>
            <person name="Hetherington A.J."/>
            <person name="Kelly S."/>
            <person name="Saint-Marcoux D."/>
            <person name="Proust H."/>
            <person name="Prescott H."/>
            <person name="Dolan L."/>
        </authorList>
    </citation>
    <scope>NUCLEOTIDE SEQUENCE [LARGE SCALE GENOMIC DNA]</scope>
    <source>
        <tissue evidence="2">Whole gametophyte</tissue>
    </source>
</reference>
<organism evidence="2 3">
    <name type="scientific">Marchantia polymorpha subsp. ruderalis</name>
    <dbReference type="NCBI Taxonomy" id="1480154"/>
    <lineage>
        <taxon>Eukaryota</taxon>
        <taxon>Viridiplantae</taxon>
        <taxon>Streptophyta</taxon>
        <taxon>Embryophyta</taxon>
        <taxon>Marchantiophyta</taxon>
        <taxon>Marchantiopsida</taxon>
        <taxon>Marchantiidae</taxon>
        <taxon>Marchantiales</taxon>
        <taxon>Marchantiaceae</taxon>
        <taxon>Marchantia</taxon>
    </lineage>
</organism>
<evidence type="ECO:0000313" key="3">
    <source>
        <dbReference type="Proteomes" id="UP000077202"/>
    </source>
</evidence>
<dbReference type="EMBL" id="LVLJ01001247">
    <property type="protein sequence ID" value="OAE30764.1"/>
    <property type="molecule type" value="Genomic_DNA"/>
</dbReference>
<proteinExistence type="predicted"/>
<accession>A0A176WCW1</accession>
<comment type="caution">
    <text evidence="2">The sequence shown here is derived from an EMBL/GenBank/DDBJ whole genome shotgun (WGS) entry which is preliminary data.</text>
</comment>
<dbReference type="AlphaFoldDB" id="A0A176WCW1"/>
<feature type="compositionally biased region" description="Basic and acidic residues" evidence="1">
    <location>
        <begin position="45"/>
        <end position="57"/>
    </location>
</feature>
<protein>
    <submittedName>
        <fullName evidence="2">Uncharacterized protein</fullName>
    </submittedName>
</protein>